<evidence type="ECO:0000313" key="2">
    <source>
        <dbReference type="EMBL" id="MCQ4043467.1"/>
    </source>
</evidence>
<evidence type="ECO:0000259" key="1">
    <source>
        <dbReference type="Pfam" id="PF19834"/>
    </source>
</evidence>
<dbReference type="EMBL" id="JANFNH010000016">
    <property type="protein sequence ID" value="MCQ4043467.1"/>
    <property type="molecule type" value="Genomic_DNA"/>
</dbReference>
<proteinExistence type="predicted"/>
<sequence>MFHPVPDVLAYLGGRWRVRRTVRDLGTGQTGEFDGSCEFRGQGLGGALLHTEEGHFTWAGVTRPAYRGHRFEPVGDGTSEVRFTDGRPFHHLDLRTGRWTAHHPCAADAYRGEFTVHGQDRWQVVWRVTGPHKDLLMITVHDRL</sequence>
<organism evidence="2 3">
    <name type="scientific">Streptantibioticus rubrisoli</name>
    <dbReference type="NCBI Taxonomy" id="1387313"/>
    <lineage>
        <taxon>Bacteria</taxon>
        <taxon>Bacillati</taxon>
        <taxon>Actinomycetota</taxon>
        <taxon>Actinomycetes</taxon>
        <taxon>Kitasatosporales</taxon>
        <taxon>Streptomycetaceae</taxon>
        <taxon>Streptantibioticus</taxon>
    </lineage>
</organism>
<dbReference type="InterPro" id="IPR045632">
    <property type="entry name" value="DUF6314"/>
</dbReference>
<keyword evidence="3" id="KW-1185">Reference proteome</keyword>
<reference evidence="2 3" key="1">
    <citation type="submission" date="2022-06" db="EMBL/GenBank/DDBJ databases">
        <title>Draft genome sequence of type strain Streptomyces rubrisoli DSM 42083.</title>
        <authorList>
            <person name="Duangmal K."/>
            <person name="Klaysubun C."/>
        </authorList>
    </citation>
    <scope>NUCLEOTIDE SEQUENCE [LARGE SCALE GENOMIC DNA]</scope>
    <source>
        <strain evidence="2 3">DSM 42083</strain>
    </source>
</reference>
<accession>A0ABT1PDM3</accession>
<gene>
    <name evidence="2" type="ORF">NON19_15900</name>
</gene>
<comment type="caution">
    <text evidence="2">The sequence shown here is derived from an EMBL/GenBank/DDBJ whole genome shotgun (WGS) entry which is preliminary data.</text>
</comment>
<evidence type="ECO:0000313" key="3">
    <source>
        <dbReference type="Proteomes" id="UP001206206"/>
    </source>
</evidence>
<name>A0ABT1PDM3_9ACTN</name>
<dbReference type="Proteomes" id="UP001206206">
    <property type="component" value="Unassembled WGS sequence"/>
</dbReference>
<dbReference type="Pfam" id="PF19834">
    <property type="entry name" value="DUF6314"/>
    <property type="match status" value="1"/>
</dbReference>
<feature type="domain" description="DUF6314" evidence="1">
    <location>
        <begin position="12"/>
        <end position="143"/>
    </location>
</feature>
<protein>
    <submittedName>
        <fullName evidence="2">DUF6314 family protein</fullName>
    </submittedName>
</protein>